<comment type="caution">
    <text evidence="3">The sequence shown here is derived from an EMBL/GenBank/DDBJ whole genome shotgun (WGS) entry which is preliminary data.</text>
</comment>
<protein>
    <submittedName>
        <fullName evidence="3">Uncharacterized protein</fullName>
    </submittedName>
</protein>
<evidence type="ECO:0000313" key="4">
    <source>
        <dbReference type="Proteomes" id="UP001165289"/>
    </source>
</evidence>
<keyword evidence="1" id="KW-0175">Coiled coil</keyword>
<name>A0AAV7KHY5_9METZ</name>
<sequence length="404" mass="46359">MADSKGFYYSNPPTSKRKSLKNSTAEEKFVLTISELNTKQGRCPPSNPPPISPNKPQFSILYPEQDRILTGPVKQPVMLIWTKQQDTINNYVTYFDNLDNPCNLEWDKLKELYSALVHLTCGEHRGCLALSDRDITSEIQSFSVIEKSQTQSVILSIVKSQVKPGLVKSKHVPNPKLGEKKREGEELQHMREEREKLIKEITSISAQLQKEKDSSKIYKKEIISLRDQVDKLKKKNADNSEVAAGERNEARLREARLEDEIKKLKNPVLDEAQQNNSWKHVNSASDNPVPAKTAPKSSDYINFDTLTQYTEYYTEFKELEKSKNNLSKAKTESETKAARLLDFQHEERKKLEIELTQTKKELSESKQEIEKLKENVHRPPLPARSPKLPISPASQQQCLTHNYK</sequence>
<feature type="region of interest" description="Disordered" evidence="2">
    <location>
        <begin position="1"/>
        <end position="23"/>
    </location>
</feature>
<keyword evidence="4" id="KW-1185">Reference proteome</keyword>
<reference evidence="3 4" key="1">
    <citation type="journal article" date="2023" name="BMC Biol.">
        <title>The compact genome of the sponge Oopsacas minuta (Hexactinellida) is lacking key metazoan core genes.</title>
        <authorList>
            <person name="Santini S."/>
            <person name="Schenkelaars Q."/>
            <person name="Jourda C."/>
            <person name="Duchesne M."/>
            <person name="Belahbib H."/>
            <person name="Rocher C."/>
            <person name="Selva M."/>
            <person name="Riesgo A."/>
            <person name="Vervoort M."/>
            <person name="Leys S.P."/>
            <person name="Kodjabachian L."/>
            <person name="Le Bivic A."/>
            <person name="Borchiellini C."/>
            <person name="Claverie J.M."/>
            <person name="Renard E."/>
        </authorList>
    </citation>
    <scope>NUCLEOTIDE SEQUENCE [LARGE SCALE GENOMIC DNA]</scope>
    <source>
        <strain evidence="3">SPO-2</strain>
    </source>
</reference>
<gene>
    <name evidence="3" type="ORF">LOD99_10653</name>
</gene>
<dbReference type="AlphaFoldDB" id="A0AAV7KHY5"/>
<evidence type="ECO:0000256" key="2">
    <source>
        <dbReference type="SAM" id="MobiDB-lite"/>
    </source>
</evidence>
<feature type="region of interest" description="Disordered" evidence="2">
    <location>
        <begin position="360"/>
        <end position="404"/>
    </location>
</feature>
<feature type="compositionally biased region" description="Basic and acidic residues" evidence="2">
    <location>
        <begin position="360"/>
        <end position="377"/>
    </location>
</feature>
<evidence type="ECO:0000313" key="3">
    <source>
        <dbReference type="EMBL" id="KAI6659764.1"/>
    </source>
</evidence>
<accession>A0AAV7KHY5</accession>
<feature type="compositionally biased region" description="Polar residues" evidence="2">
    <location>
        <begin position="392"/>
        <end position="404"/>
    </location>
</feature>
<organism evidence="3 4">
    <name type="scientific">Oopsacas minuta</name>
    <dbReference type="NCBI Taxonomy" id="111878"/>
    <lineage>
        <taxon>Eukaryota</taxon>
        <taxon>Metazoa</taxon>
        <taxon>Porifera</taxon>
        <taxon>Hexactinellida</taxon>
        <taxon>Hexasterophora</taxon>
        <taxon>Lyssacinosida</taxon>
        <taxon>Leucopsacidae</taxon>
        <taxon>Oopsacas</taxon>
    </lineage>
</organism>
<evidence type="ECO:0000256" key="1">
    <source>
        <dbReference type="SAM" id="Coils"/>
    </source>
</evidence>
<dbReference type="EMBL" id="JAKMXF010000050">
    <property type="protein sequence ID" value="KAI6659764.1"/>
    <property type="molecule type" value="Genomic_DNA"/>
</dbReference>
<proteinExistence type="predicted"/>
<dbReference type="Proteomes" id="UP001165289">
    <property type="component" value="Unassembled WGS sequence"/>
</dbReference>
<feature type="coiled-coil region" evidence="1">
    <location>
        <begin position="180"/>
        <end position="235"/>
    </location>
</feature>